<dbReference type="Proteomes" id="UP000001494">
    <property type="component" value="Chromosome"/>
</dbReference>
<organism evidence="1 2">
    <name type="scientific">Zymomonas mobilis subsp. mobilis (strain ATCC 10988 / DSM 424 / LMG 404 / NCIMB 8938 / NRRL B-806 / ZM1)</name>
    <dbReference type="NCBI Taxonomy" id="555217"/>
    <lineage>
        <taxon>Bacteria</taxon>
        <taxon>Pseudomonadati</taxon>
        <taxon>Pseudomonadota</taxon>
        <taxon>Alphaproteobacteria</taxon>
        <taxon>Sphingomonadales</taxon>
        <taxon>Zymomonadaceae</taxon>
        <taxon>Zymomonas</taxon>
    </lineage>
</organism>
<dbReference type="Pfam" id="PF06347">
    <property type="entry name" value="SH3_4"/>
    <property type="match status" value="2"/>
</dbReference>
<reference evidence="1 2" key="1">
    <citation type="journal article" date="2011" name="J. Bacteriol.">
        <title>Genome sequence of the ethanol-producing Zymomonas mobilis subsp. mobilis lectotype strain ATCC 10988.</title>
        <authorList>
            <person name="Pappas K.M."/>
            <person name="Kouvelis V.N."/>
            <person name="Saunders E."/>
            <person name="Brettin T.S."/>
            <person name="Bruce D."/>
            <person name="Detter C."/>
            <person name="Balakireva M."/>
            <person name="Han C.S."/>
            <person name="Savvakis G."/>
            <person name="Kyrpides N.C."/>
            <person name="Typas M.A."/>
        </authorList>
    </citation>
    <scope>NUCLEOTIDE SEQUENCE [LARGE SCALE GENOMIC DNA]</scope>
    <source>
        <strain evidence="2">ATCC 10988 / DSM 424 / CCUG 17860 / LMG 404 / NCIMB 8938 / NRRL B-806 / ZM1</strain>
    </source>
</reference>
<dbReference type="HOGENOM" id="CLU_086360_0_0_5"/>
<protein>
    <recommendedName>
        <fullName evidence="3">SH3-like domain-containing protein</fullName>
    </recommendedName>
</protein>
<dbReference type="eggNOG" id="COG3807">
    <property type="taxonomic scope" value="Bacteria"/>
</dbReference>
<sequence precursor="true">MMVRVFQSGKRKLFCAVAQFFIFCLCPVFFIISPLSAAVIHTTLPYWASISASEAFMRSGPGANYPAIWHYQRPDLPVKVVARHENWRKVEDIDGATGWIASALLSDRRTAILNGVGIQNLYAEPSATASVIWRAENGVIGRVSKCRENWCLFNIRGQTGYINSRNLWGVDPNEEIK</sequence>
<dbReference type="RefSeq" id="WP_014500572.1">
    <property type="nucleotide sequence ID" value="NC_017262.1"/>
</dbReference>
<name>A0A0H3G5I0_ZYMMA</name>
<evidence type="ECO:0000313" key="1">
    <source>
        <dbReference type="EMBL" id="AEH62385.1"/>
    </source>
</evidence>
<dbReference type="OrthoDB" id="9810773at2"/>
<accession>A0A0H3G5I0</accession>
<evidence type="ECO:0000313" key="2">
    <source>
        <dbReference type="Proteomes" id="UP000001494"/>
    </source>
</evidence>
<gene>
    <name evidence="1" type="ordered locus">Zmob_0539</name>
</gene>
<dbReference type="Gene3D" id="2.30.30.40">
    <property type="entry name" value="SH3 Domains"/>
    <property type="match status" value="1"/>
</dbReference>
<dbReference type="AlphaFoldDB" id="A0A0H3G5I0"/>
<dbReference type="KEGG" id="zmm:Zmob_0539"/>
<dbReference type="InterPro" id="IPR010466">
    <property type="entry name" value="DUF1058"/>
</dbReference>
<proteinExistence type="predicted"/>
<dbReference type="EMBL" id="CP002850">
    <property type="protein sequence ID" value="AEH62385.1"/>
    <property type="molecule type" value="Genomic_DNA"/>
</dbReference>
<evidence type="ECO:0008006" key="3">
    <source>
        <dbReference type="Google" id="ProtNLM"/>
    </source>
</evidence>